<feature type="compositionally biased region" description="Basic residues" evidence="1">
    <location>
        <begin position="344"/>
        <end position="365"/>
    </location>
</feature>
<evidence type="ECO:0000313" key="4">
    <source>
        <dbReference type="Proteomes" id="UP000285146"/>
    </source>
</evidence>
<name>A0A423VML8_9PEZI</name>
<protein>
    <recommendedName>
        <fullName evidence="2">HNH nuclease domain-containing protein</fullName>
    </recommendedName>
</protein>
<accession>A0A423VML8</accession>
<feature type="region of interest" description="Disordered" evidence="1">
    <location>
        <begin position="335"/>
        <end position="393"/>
    </location>
</feature>
<feature type="domain" description="HNH nuclease" evidence="2">
    <location>
        <begin position="211"/>
        <end position="290"/>
    </location>
</feature>
<dbReference type="EMBL" id="LKEB01000086">
    <property type="protein sequence ID" value="ROV92223.1"/>
    <property type="molecule type" value="Genomic_DNA"/>
</dbReference>
<dbReference type="OrthoDB" id="2142759at2759"/>
<organism evidence="3 4">
    <name type="scientific">Cytospora leucostoma</name>
    <dbReference type="NCBI Taxonomy" id="1230097"/>
    <lineage>
        <taxon>Eukaryota</taxon>
        <taxon>Fungi</taxon>
        <taxon>Dikarya</taxon>
        <taxon>Ascomycota</taxon>
        <taxon>Pezizomycotina</taxon>
        <taxon>Sordariomycetes</taxon>
        <taxon>Sordariomycetidae</taxon>
        <taxon>Diaporthales</taxon>
        <taxon>Cytosporaceae</taxon>
        <taxon>Cytospora</taxon>
    </lineage>
</organism>
<feature type="compositionally biased region" description="Low complexity" evidence="1">
    <location>
        <begin position="158"/>
        <end position="175"/>
    </location>
</feature>
<dbReference type="Proteomes" id="UP000285146">
    <property type="component" value="Unassembled WGS sequence"/>
</dbReference>
<dbReference type="InParanoid" id="A0A423VML8"/>
<comment type="caution">
    <text evidence="3">The sequence shown here is derived from an EMBL/GenBank/DDBJ whole genome shotgun (WGS) entry which is preliminary data.</text>
</comment>
<sequence length="393" mass="44183">MSISKIQRESTWNVEVYHHSHRIAGISQRADLLHVADVAHELSLCMVFDEPDDDTVQWQPALLRRHTLKSPIILNRQDDCPFPTPPADDIHMYAYIFHSSDCAHPGDPHSPNDNCILDPGMPTRRVDPRYLEIGGKSMDERYADFPTRSSSQARAPSLKRSASSSQTTSLSPSRTDTTVADDIPPIISPLEARRAIEAFPSSVFQICGQGCVVTGKGIILGSPGPSLEAAHILPQSQWNIFPIDDNKMADPGNVNQLQLAWRSTWSAQSNGIMLLSHLHKCFDTRLIAIHPKTHLVRAFVDYDVVSEFHGVRARLPRLIPEEVLQHHWDYVLSRKHASPGTRKPQTHKLQTHKLQTHKTQAHKHSTQPFTSLKSIRPPRRLVSELQRSVPRGP</sequence>
<evidence type="ECO:0000259" key="2">
    <source>
        <dbReference type="Pfam" id="PF13391"/>
    </source>
</evidence>
<feature type="region of interest" description="Disordered" evidence="1">
    <location>
        <begin position="141"/>
        <end position="182"/>
    </location>
</feature>
<gene>
    <name evidence="3" type="ORF">VPNG_09658</name>
</gene>
<evidence type="ECO:0000256" key="1">
    <source>
        <dbReference type="SAM" id="MobiDB-lite"/>
    </source>
</evidence>
<keyword evidence="4" id="KW-1185">Reference proteome</keyword>
<dbReference type="Pfam" id="PF13391">
    <property type="entry name" value="HNH_2"/>
    <property type="match status" value="1"/>
</dbReference>
<reference evidence="3 4" key="1">
    <citation type="submission" date="2015-09" db="EMBL/GenBank/DDBJ databases">
        <title>Host preference determinants of Valsa canker pathogens revealed by comparative genomics.</title>
        <authorList>
            <person name="Yin Z."/>
            <person name="Huang L."/>
        </authorList>
    </citation>
    <scope>NUCLEOTIDE SEQUENCE [LARGE SCALE GENOMIC DNA]</scope>
    <source>
        <strain evidence="3 4">SXYLt</strain>
    </source>
</reference>
<evidence type="ECO:0000313" key="3">
    <source>
        <dbReference type="EMBL" id="ROV92223.1"/>
    </source>
</evidence>
<proteinExistence type="predicted"/>
<dbReference type="AlphaFoldDB" id="A0A423VML8"/>
<dbReference type="InterPro" id="IPR003615">
    <property type="entry name" value="HNH_nuc"/>
</dbReference>